<keyword evidence="3" id="KW-1185">Reference proteome</keyword>
<dbReference type="Proteomes" id="UP001054945">
    <property type="component" value="Unassembled WGS sequence"/>
</dbReference>
<dbReference type="AlphaFoldDB" id="A0AAV4VYL6"/>
<comment type="caution">
    <text evidence="2">The sequence shown here is derived from an EMBL/GenBank/DDBJ whole genome shotgun (WGS) entry which is preliminary data.</text>
</comment>
<proteinExistence type="predicted"/>
<accession>A0AAV4VYL6</accession>
<evidence type="ECO:0000256" key="1">
    <source>
        <dbReference type="SAM" id="MobiDB-lite"/>
    </source>
</evidence>
<evidence type="ECO:0000313" key="2">
    <source>
        <dbReference type="EMBL" id="GIY74355.1"/>
    </source>
</evidence>
<name>A0AAV4VYL6_CAEEX</name>
<reference evidence="2 3" key="1">
    <citation type="submission" date="2021-06" db="EMBL/GenBank/DDBJ databases">
        <title>Caerostris extrusa draft genome.</title>
        <authorList>
            <person name="Kono N."/>
            <person name="Arakawa K."/>
        </authorList>
    </citation>
    <scope>NUCLEOTIDE SEQUENCE [LARGE SCALE GENOMIC DNA]</scope>
</reference>
<feature type="compositionally biased region" description="Polar residues" evidence="1">
    <location>
        <begin position="20"/>
        <end position="30"/>
    </location>
</feature>
<evidence type="ECO:0000313" key="3">
    <source>
        <dbReference type="Proteomes" id="UP001054945"/>
    </source>
</evidence>
<gene>
    <name evidence="2" type="ORF">CEXT_503821</name>
</gene>
<dbReference type="EMBL" id="BPLR01015206">
    <property type="protein sequence ID" value="GIY74355.1"/>
    <property type="molecule type" value="Genomic_DNA"/>
</dbReference>
<sequence length="118" mass="13331">MHNLQEEEPVPPAFRKNKKTSGTCQSTSISEADARGHPKRRTAAEVAQQQKMFTHNLLLEKPKCSGKINYHWDSELSLDEFPRDPRSTKACSLQDKASGPVWMSGRYHPVVQCCSSIF</sequence>
<protein>
    <submittedName>
        <fullName evidence="2">Uncharacterized protein</fullName>
    </submittedName>
</protein>
<organism evidence="2 3">
    <name type="scientific">Caerostris extrusa</name>
    <name type="common">Bark spider</name>
    <name type="synonym">Caerostris bankana</name>
    <dbReference type="NCBI Taxonomy" id="172846"/>
    <lineage>
        <taxon>Eukaryota</taxon>
        <taxon>Metazoa</taxon>
        <taxon>Ecdysozoa</taxon>
        <taxon>Arthropoda</taxon>
        <taxon>Chelicerata</taxon>
        <taxon>Arachnida</taxon>
        <taxon>Araneae</taxon>
        <taxon>Araneomorphae</taxon>
        <taxon>Entelegynae</taxon>
        <taxon>Araneoidea</taxon>
        <taxon>Araneidae</taxon>
        <taxon>Caerostris</taxon>
    </lineage>
</organism>
<feature type="region of interest" description="Disordered" evidence="1">
    <location>
        <begin position="1"/>
        <end position="45"/>
    </location>
</feature>